<dbReference type="AlphaFoldDB" id="A0A078B8S0"/>
<dbReference type="Proteomes" id="UP000039865">
    <property type="component" value="Unassembled WGS sequence"/>
</dbReference>
<evidence type="ECO:0000313" key="3">
    <source>
        <dbReference type="Proteomes" id="UP000039865"/>
    </source>
</evidence>
<dbReference type="Gene3D" id="2.60.40.640">
    <property type="match status" value="2"/>
</dbReference>
<protein>
    <submittedName>
        <fullName evidence="2">Hbeta58 vps26 protein</fullName>
    </submittedName>
</protein>
<dbReference type="GO" id="GO:0006886">
    <property type="term" value="P:intracellular protein transport"/>
    <property type="evidence" value="ECO:0007669"/>
    <property type="project" value="InterPro"/>
</dbReference>
<dbReference type="InParanoid" id="A0A078B8S0"/>
<keyword evidence="3" id="KW-1185">Reference proteome</keyword>
<dbReference type="EMBL" id="CCKQ01018824">
    <property type="protein sequence ID" value="CDW90814.1"/>
    <property type="molecule type" value="Genomic_DNA"/>
</dbReference>
<sequence length="234" mass="27507">MKGRQLDHLGIRVELVGMIQGVYDQKLQSQFLSLIRDLEPPGSLNDNVSYDFQFGRVDKQFQSYNGSQVKLRSYGKITKEEDFVVEHLQLEPDANPKIQMEVGIEDYLLIGFEFLKSKFHIKDCIEGRITFIQIKLRIKHMELSIIKKETINTSNNQQSVETETLSKFEIMDGGSIKGENVPVRFYLSSTKLTPTYRNVNNKFSVKYQMMINVIDDEDRRYFRYQDIELWRKKI</sequence>
<name>A0A078B8S0_STYLE</name>
<dbReference type="OMA" id="EERCYFK"/>
<gene>
    <name evidence="2" type="primary">Contig11253.g12019</name>
    <name evidence="2" type="ORF">STYLEM_19961</name>
</gene>
<dbReference type="OrthoDB" id="3821113at2759"/>
<evidence type="ECO:0000313" key="2">
    <source>
        <dbReference type="EMBL" id="CDW90814.1"/>
    </source>
</evidence>
<dbReference type="Pfam" id="PF03643">
    <property type="entry name" value="Vps26"/>
    <property type="match status" value="1"/>
</dbReference>
<reference evidence="2 3" key="1">
    <citation type="submission" date="2014-06" db="EMBL/GenBank/DDBJ databases">
        <authorList>
            <person name="Swart Estienne"/>
        </authorList>
    </citation>
    <scope>NUCLEOTIDE SEQUENCE [LARGE SCALE GENOMIC DNA]</scope>
    <source>
        <strain evidence="2 3">130c</strain>
    </source>
</reference>
<comment type="similarity">
    <text evidence="1">Belongs to the VPS26 family.</text>
</comment>
<dbReference type="InterPro" id="IPR014752">
    <property type="entry name" value="Arrestin-like_C"/>
</dbReference>
<accession>A0A078B8S0</accession>
<organism evidence="2 3">
    <name type="scientific">Stylonychia lemnae</name>
    <name type="common">Ciliate</name>
    <dbReference type="NCBI Taxonomy" id="5949"/>
    <lineage>
        <taxon>Eukaryota</taxon>
        <taxon>Sar</taxon>
        <taxon>Alveolata</taxon>
        <taxon>Ciliophora</taxon>
        <taxon>Intramacronucleata</taxon>
        <taxon>Spirotrichea</taxon>
        <taxon>Stichotrichia</taxon>
        <taxon>Sporadotrichida</taxon>
        <taxon>Oxytrichidae</taxon>
        <taxon>Stylonychinae</taxon>
        <taxon>Stylonychia</taxon>
    </lineage>
</organism>
<evidence type="ECO:0000256" key="1">
    <source>
        <dbReference type="ARBA" id="ARBA00009100"/>
    </source>
</evidence>
<dbReference type="InterPro" id="IPR028934">
    <property type="entry name" value="Vps26-related"/>
</dbReference>
<proteinExistence type="inferred from homology"/>
<dbReference type="PANTHER" id="PTHR12233">
    <property type="entry name" value="VACUOLAR PROTEIN SORTING 26 RELATED"/>
    <property type="match status" value="1"/>
</dbReference>